<dbReference type="Pfam" id="PF00250">
    <property type="entry name" value="Forkhead"/>
    <property type="match status" value="1"/>
</dbReference>
<evidence type="ECO:0000313" key="10">
    <source>
        <dbReference type="Proteomes" id="UP001145742"/>
    </source>
</evidence>
<feature type="compositionally biased region" description="Polar residues" evidence="7">
    <location>
        <begin position="415"/>
        <end position="426"/>
    </location>
</feature>
<dbReference type="PANTHER" id="PTHR45796">
    <property type="entry name" value="FORKHEAD BOX P, ISOFORM C"/>
    <property type="match status" value="1"/>
</dbReference>
<sequence length="688" mass="77104">MQRDRGASPGAGVAVRVSRIFEGGGGGGGEEGTLRKWVVPVSVAMMTPQVITPQQMQQILQQQVLTPQQLQVLLQQQQALMLQQQQLQEFYKKQQEQLQLQLLQQQHAGKQPKEPQQQQVATQQLAFQQQLLQMQQLQQQHLLSLQRQGLLTIQPGQPALPLQPLAQGMIPTELQQLWKEVTSSHTAEEAASNNHSSLDLSTTCVSSSAPSKTSLIINPHASTNGQLSVHTPKRERKDKEKLEQIQRRAARMIKELEGIGYEDRLKGIKDLHPGKIEALGGCDYGILSHEEHSHSHPLYGHGVCKWPGCEAVCEDFQSFLKHLNSEHALDDRSTAQCRVQMQVVQQLELQLAKDKERLQAMMTHLHVKSTEPKATPQPLNLVSSVTLSKTASEASPQSLPHTPTTPTAPITPVTQGPSVITTTSMHNVGPIRRRYSDKYNVPISSDIAQNQEFYKNAEVRPPFTYASLIRQAILESPEKQLTLNEIYNWFTRMFAYFRRNAATWKGAIRTNLSLHKCFIRVEDEFGSFWTVDDEEFKRGRHIQRGRPRKYCPDENFGELVAHNPSLIKNIQTSHTYCTPLNAALQASMAENSIPLYTTASMGNPTLGNLANAMREELNGAMEHTNSNGSDSSPGRSPMQAMHPVHVKEEPLDPDENEGPLSLVTTANHSPDFDHDRDYEDEPVNEDIE</sequence>
<evidence type="ECO:0000259" key="8">
    <source>
        <dbReference type="PROSITE" id="PS50039"/>
    </source>
</evidence>
<dbReference type="SUPFAM" id="SSF46785">
    <property type="entry name" value="Winged helix' DNA-binding domain"/>
    <property type="match status" value="1"/>
</dbReference>
<accession>A0ABQ9CLK5</accession>
<feature type="compositionally biased region" description="Low complexity" evidence="7">
    <location>
        <begin position="400"/>
        <end position="414"/>
    </location>
</feature>
<reference evidence="9" key="1">
    <citation type="submission" date="2019-10" db="EMBL/GenBank/DDBJ databases">
        <authorList>
            <person name="Soares A.E.R."/>
            <person name="Aleixo A."/>
            <person name="Schneider P."/>
            <person name="Miyaki C.Y."/>
            <person name="Schneider M.P."/>
            <person name="Mello C."/>
            <person name="Vasconcelos A.T.R."/>
        </authorList>
    </citation>
    <scope>NUCLEOTIDE SEQUENCE</scope>
    <source>
        <tissue evidence="9">Muscle</tissue>
    </source>
</reference>
<feature type="compositionally biased region" description="Polar residues" evidence="7">
    <location>
        <begin position="390"/>
        <end position="399"/>
    </location>
</feature>
<feature type="region of interest" description="Disordered" evidence="7">
    <location>
        <begin position="390"/>
        <end position="427"/>
    </location>
</feature>
<dbReference type="InterPro" id="IPR036390">
    <property type="entry name" value="WH_DNA-bd_sf"/>
</dbReference>
<keyword evidence="2" id="KW-0805">Transcription regulation</keyword>
<dbReference type="Proteomes" id="UP001145742">
    <property type="component" value="Unassembled WGS sequence"/>
</dbReference>
<feature type="compositionally biased region" description="Polar residues" evidence="7">
    <location>
        <begin position="215"/>
        <end position="229"/>
    </location>
</feature>
<dbReference type="PROSITE" id="PS50039">
    <property type="entry name" value="FORK_HEAD_3"/>
    <property type="match status" value="1"/>
</dbReference>
<evidence type="ECO:0000256" key="2">
    <source>
        <dbReference type="ARBA" id="ARBA00023015"/>
    </source>
</evidence>
<keyword evidence="10" id="KW-1185">Reference proteome</keyword>
<dbReference type="InterPro" id="IPR050998">
    <property type="entry name" value="FOXP"/>
</dbReference>
<feature type="compositionally biased region" description="Acidic residues" evidence="7">
    <location>
        <begin position="678"/>
        <end position="688"/>
    </location>
</feature>
<evidence type="ECO:0000256" key="3">
    <source>
        <dbReference type="ARBA" id="ARBA00023125"/>
    </source>
</evidence>
<evidence type="ECO:0000256" key="7">
    <source>
        <dbReference type="SAM" id="MobiDB-lite"/>
    </source>
</evidence>
<evidence type="ECO:0000313" key="9">
    <source>
        <dbReference type="EMBL" id="KAJ7404915.1"/>
    </source>
</evidence>
<dbReference type="Gene3D" id="1.20.5.340">
    <property type="match status" value="1"/>
</dbReference>
<dbReference type="InterPro" id="IPR036388">
    <property type="entry name" value="WH-like_DNA-bd_sf"/>
</dbReference>
<dbReference type="InterPro" id="IPR032354">
    <property type="entry name" value="FOXP-CC"/>
</dbReference>
<organism evidence="9 10">
    <name type="scientific">Willisornis vidua</name>
    <name type="common">Xingu scale-backed antbird</name>
    <dbReference type="NCBI Taxonomy" id="1566151"/>
    <lineage>
        <taxon>Eukaryota</taxon>
        <taxon>Metazoa</taxon>
        <taxon>Chordata</taxon>
        <taxon>Craniata</taxon>
        <taxon>Vertebrata</taxon>
        <taxon>Euteleostomi</taxon>
        <taxon>Archelosauria</taxon>
        <taxon>Archosauria</taxon>
        <taxon>Dinosauria</taxon>
        <taxon>Saurischia</taxon>
        <taxon>Theropoda</taxon>
        <taxon>Coelurosauria</taxon>
        <taxon>Aves</taxon>
        <taxon>Neognathae</taxon>
        <taxon>Neoaves</taxon>
        <taxon>Telluraves</taxon>
        <taxon>Australaves</taxon>
        <taxon>Passeriformes</taxon>
        <taxon>Thamnophilidae</taxon>
        <taxon>Willisornis</taxon>
    </lineage>
</organism>
<feature type="region of interest" description="Disordered" evidence="7">
    <location>
        <begin position="621"/>
        <end position="688"/>
    </location>
</feature>
<keyword evidence="3 6" id="KW-0238">DNA-binding</keyword>
<feature type="domain" description="Fork-head" evidence="8">
    <location>
        <begin position="460"/>
        <end position="546"/>
    </location>
</feature>
<keyword evidence="5 6" id="KW-0539">Nucleus</keyword>
<dbReference type="EMBL" id="WHWB01034739">
    <property type="protein sequence ID" value="KAJ7404915.1"/>
    <property type="molecule type" value="Genomic_DNA"/>
</dbReference>
<evidence type="ECO:0000256" key="6">
    <source>
        <dbReference type="PROSITE-ProRule" id="PRU00089"/>
    </source>
</evidence>
<feature type="region of interest" description="Disordered" evidence="7">
    <location>
        <begin position="215"/>
        <end position="241"/>
    </location>
</feature>
<protein>
    <submittedName>
        <fullName evidence="9">Forkhead box protein P1</fullName>
    </submittedName>
</protein>
<dbReference type="Gene3D" id="1.10.10.10">
    <property type="entry name" value="Winged helix-like DNA-binding domain superfamily/Winged helix DNA-binding domain"/>
    <property type="match status" value="1"/>
</dbReference>
<feature type="compositionally biased region" description="Polar residues" evidence="7">
    <location>
        <begin position="623"/>
        <end position="634"/>
    </location>
</feature>
<comment type="caution">
    <text evidence="9">The sequence shown here is derived from an EMBL/GenBank/DDBJ whole genome shotgun (WGS) entry which is preliminary data.</text>
</comment>
<dbReference type="Pfam" id="PF16159">
    <property type="entry name" value="FOXP-CC"/>
    <property type="match status" value="1"/>
</dbReference>
<feature type="DNA-binding region" description="Fork-head" evidence="6">
    <location>
        <begin position="460"/>
        <end position="546"/>
    </location>
</feature>
<dbReference type="PRINTS" id="PR00053">
    <property type="entry name" value="FORKHEAD"/>
</dbReference>
<dbReference type="SMART" id="SM00339">
    <property type="entry name" value="FH"/>
    <property type="match status" value="1"/>
</dbReference>
<evidence type="ECO:0000256" key="5">
    <source>
        <dbReference type="ARBA" id="ARBA00023242"/>
    </source>
</evidence>
<gene>
    <name evidence="9" type="primary">FOXP1</name>
    <name evidence="9" type="ORF">WISP_142770</name>
</gene>
<name>A0ABQ9CLK5_9PASS</name>
<dbReference type="InterPro" id="IPR001766">
    <property type="entry name" value="Fork_head_dom"/>
</dbReference>
<dbReference type="PANTHER" id="PTHR45796:SF3">
    <property type="entry name" value="FORKHEAD BOX PROTEIN P1"/>
    <property type="match status" value="1"/>
</dbReference>
<comment type="subcellular location">
    <subcellularLocation>
        <location evidence="1 6">Nucleus</location>
    </subcellularLocation>
</comment>
<keyword evidence="4" id="KW-0804">Transcription</keyword>
<evidence type="ECO:0000256" key="1">
    <source>
        <dbReference type="ARBA" id="ARBA00004123"/>
    </source>
</evidence>
<evidence type="ECO:0000256" key="4">
    <source>
        <dbReference type="ARBA" id="ARBA00023163"/>
    </source>
</evidence>
<proteinExistence type="predicted"/>